<evidence type="ECO:0000256" key="5">
    <source>
        <dbReference type="ARBA" id="ARBA00022741"/>
    </source>
</evidence>
<evidence type="ECO:0000256" key="3">
    <source>
        <dbReference type="ARBA" id="ARBA00022553"/>
    </source>
</evidence>
<dbReference type="InterPro" id="IPR011712">
    <property type="entry name" value="Sig_transdc_His_kin_sub3_dim/P"/>
</dbReference>
<reference evidence="15 16" key="1">
    <citation type="submission" date="2019-09" db="EMBL/GenBank/DDBJ databases">
        <title>Genome sequencing of strain KACC 19306.</title>
        <authorList>
            <person name="Heo J."/>
            <person name="Kim S.-J."/>
            <person name="Kim J.-S."/>
            <person name="Hong S.-B."/>
            <person name="Kwon S.-W."/>
        </authorList>
    </citation>
    <scope>NUCLEOTIDE SEQUENCE [LARGE SCALE GENOMIC DNA]</scope>
    <source>
        <strain evidence="15 16">KACC 19306</strain>
    </source>
</reference>
<evidence type="ECO:0000256" key="10">
    <source>
        <dbReference type="SAM" id="MobiDB-lite"/>
    </source>
</evidence>
<dbReference type="Pfam" id="PF02518">
    <property type="entry name" value="HATPase_c"/>
    <property type="match status" value="1"/>
</dbReference>
<evidence type="ECO:0000256" key="4">
    <source>
        <dbReference type="ARBA" id="ARBA00022679"/>
    </source>
</evidence>
<dbReference type="InterPro" id="IPR036890">
    <property type="entry name" value="HATPase_C_sf"/>
</dbReference>
<feature type="compositionally biased region" description="Low complexity" evidence="10">
    <location>
        <begin position="497"/>
        <end position="528"/>
    </location>
</feature>
<dbReference type="GO" id="GO:0005524">
    <property type="term" value="F:ATP binding"/>
    <property type="evidence" value="ECO:0007669"/>
    <property type="project" value="UniProtKB-KW"/>
</dbReference>
<feature type="compositionally biased region" description="Basic and acidic residues" evidence="10">
    <location>
        <begin position="54"/>
        <end position="63"/>
    </location>
</feature>
<comment type="catalytic activity">
    <reaction evidence="1">
        <text>ATP + protein L-histidine = ADP + protein N-phospho-L-histidine.</text>
        <dbReference type="EC" id="2.7.13.3"/>
    </reaction>
</comment>
<keyword evidence="6 15" id="KW-0418">Kinase</keyword>
<accession>A0A5C1YIR9</accession>
<keyword evidence="9" id="KW-0175">Coiled coil</keyword>
<dbReference type="InterPro" id="IPR055558">
    <property type="entry name" value="DUF7134"/>
</dbReference>
<feature type="transmembrane region" description="Helical" evidence="11">
    <location>
        <begin position="127"/>
        <end position="142"/>
    </location>
</feature>
<feature type="transmembrane region" description="Helical" evidence="11">
    <location>
        <begin position="216"/>
        <end position="237"/>
    </location>
</feature>
<feature type="coiled-coil region" evidence="9">
    <location>
        <begin position="247"/>
        <end position="274"/>
    </location>
</feature>
<dbReference type="CDD" id="cd16917">
    <property type="entry name" value="HATPase_UhpB-NarQ-NarX-like"/>
    <property type="match status" value="1"/>
</dbReference>
<dbReference type="PANTHER" id="PTHR24421">
    <property type="entry name" value="NITRATE/NITRITE SENSOR PROTEIN NARX-RELATED"/>
    <property type="match status" value="1"/>
</dbReference>
<dbReference type="PANTHER" id="PTHR24421:SF10">
    <property type="entry name" value="NITRATE_NITRITE SENSOR PROTEIN NARQ"/>
    <property type="match status" value="1"/>
</dbReference>
<gene>
    <name evidence="15" type="ORF">FLP10_09815</name>
</gene>
<feature type="domain" description="DUF7134" evidence="14">
    <location>
        <begin position="60"/>
        <end position="178"/>
    </location>
</feature>
<dbReference type="SUPFAM" id="SSF55874">
    <property type="entry name" value="ATPase domain of HSP90 chaperone/DNA topoisomerase II/histidine kinase"/>
    <property type="match status" value="1"/>
</dbReference>
<dbReference type="EMBL" id="CP043505">
    <property type="protein sequence ID" value="QEO14672.1"/>
    <property type="molecule type" value="Genomic_DNA"/>
</dbReference>
<keyword evidence="3" id="KW-0597">Phosphoprotein</keyword>
<organism evidence="15 16">
    <name type="scientific">Agromyces intestinalis</name>
    <dbReference type="NCBI Taxonomy" id="2592652"/>
    <lineage>
        <taxon>Bacteria</taxon>
        <taxon>Bacillati</taxon>
        <taxon>Actinomycetota</taxon>
        <taxon>Actinomycetes</taxon>
        <taxon>Micrococcales</taxon>
        <taxon>Microbacteriaceae</taxon>
        <taxon>Agromyces</taxon>
    </lineage>
</organism>
<feature type="transmembrane region" description="Helical" evidence="11">
    <location>
        <begin position="148"/>
        <end position="164"/>
    </location>
</feature>
<keyword evidence="8" id="KW-0902">Two-component regulatory system</keyword>
<dbReference type="Gene3D" id="3.30.565.10">
    <property type="entry name" value="Histidine kinase-like ATPase, C-terminal domain"/>
    <property type="match status" value="1"/>
</dbReference>
<dbReference type="EC" id="2.7.13.3" evidence="2"/>
<keyword evidence="11" id="KW-0472">Membrane</keyword>
<keyword evidence="4" id="KW-0808">Transferase</keyword>
<feature type="domain" description="Signal transduction histidine kinase subgroup 3 dimerisation and phosphoacceptor" evidence="13">
    <location>
        <begin position="272"/>
        <end position="338"/>
    </location>
</feature>
<evidence type="ECO:0000313" key="16">
    <source>
        <dbReference type="Proteomes" id="UP000324678"/>
    </source>
</evidence>
<name>A0A5C1YIR9_9MICO</name>
<evidence type="ECO:0000256" key="6">
    <source>
        <dbReference type="ARBA" id="ARBA00022777"/>
    </source>
</evidence>
<dbReference type="OrthoDB" id="227596at2"/>
<evidence type="ECO:0000256" key="2">
    <source>
        <dbReference type="ARBA" id="ARBA00012438"/>
    </source>
</evidence>
<dbReference type="Proteomes" id="UP000324678">
    <property type="component" value="Chromosome"/>
</dbReference>
<sequence>MPRARAAASVNGVTARPATAAPVDPAAPGDPAAQARTAAPATASTPATPTARARTADDADWLRPRPTRTQVRNDVLLAVVLFAGTFLSTLLYRTAGFWEDPSPLWLAMLWCAGMALPLAARRVVPEIVALVLTAVFFAGAVAQLAEPLFSNIDLFIAIYTVGAWSRRRRWALITRVLIVVTMLVWLFWGLIIASNVPDHLPELSREADGGIVSPYVAFALINIVTNLLYFGGAWYFGDTAFRSARSRASLEQRTAELAAERERSRAQAVELERLRIARELHDVVAHHVSVIGVQAGAARRVLARDPEAAAASLTAIESSAREAIAELHGLLGTLRHGDSDVAEAAVSDVSTVTGPTEAVARGFADLAALADATTDAGVPTGFRVIGEPSDAGALVGLTAYRIAQEALTNVRKHAGAGATADLRVRWSEASVEVEVTDTGLGRATVIGGAGAPAAGGGLGQAGMRERVAAVGGELELGPRHRGGYLVRATLPLRRADAAASAAPQTRASRPDVSQPDASQSDASQGVQA</sequence>
<feature type="region of interest" description="Disordered" evidence="10">
    <location>
        <begin position="495"/>
        <end position="528"/>
    </location>
</feature>
<dbReference type="KEGG" id="ail:FLP10_09815"/>
<feature type="compositionally biased region" description="Low complexity" evidence="10">
    <location>
        <begin position="14"/>
        <end position="53"/>
    </location>
</feature>
<feature type="domain" description="Histidine kinase/HSP90-like ATPase" evidence="12">
    <location>
        <begin position="399"/>
        <end position="493"/>
    </location>
</feature>
<evidence type="ECO:0000259" key="12">
    <source>
        <dbReference type="Pfam" id="PF02518"/>
    </source>
</evidence>
<dbReference type="GO" id="GO:0046983">
    <property type="term" value="F:protein dimerization activity"/>
    <property type="evidence" value="ECO:0007669"/>
    <property type="project" value="InterPro"/>
</dbReference>
<keyword evidence="11" id="KW-1133">Transmembrane helix</keyword>
<feature type="transmembrane region" description="Helical" evidence="11">
    <location>
        <begin position="75"/>
        <end position="92"/>
    </location>
</feature>
<dbReference type="InterPro" id="IPR050482">
    <property type="entry name" value="Sensor_HK_TwoCompSys"/>
</dbReference>
<keyword evidence="16" id="KW-1185">Reference proteome</keyword>
<proteinExistence type="predicted"/>
<dbReference type="GO" id="GO:0016020">
    <property type="term" value="C:membrane"/>
    <property type="evidence" value="ECO:0007669"/>
    <property type="project" value="InterPro"/>
</dbReference>
<dbReference type="InterPro" id="IPR003594">
    <property type="entry name" value="HATPase_dom"/>
</dbReference>
<evidence type="ECO:0000313" key="15">
    <source>
        <dbReference type="EMBL" id="QEO14672.1"/>
    </source>
</evidence>
<keyword evidence="5" id="KW-0547">Nucleotide-binding</keyword>
<dbReference type="Gene3D" id="1.20.5.1930">
    <property type="match status" value="1"/>
</dbReference>
<dbReference type="GO" id="GO:0000155">
    <property type="term" value="F:phosphorelay sensor kinase activity"/>
    <property type="evidence" value="ECO:0007669"/>
    <property type="project" value="InterPro"/>
</dbReference>
<feature type="transmembrane region" description="Helical" evidence="11">
    <location>
        <begin position="104"/>
        <end position="120"/>
    </location>
</feature>
<dbReference type="AlphaFoldDB" id="A0A5C1YIR9"/>
<keyword evidence="7" id="KW-0067">ATP-binding</keyword>
<evidence type="ECO:0000259" key="13">
    <source>
        <dbReference type="Pfam" id="PF07730"/>
    </source>
</evidence>
<evidence type="ECO:0000256" key="8">
    <source>
        <dbReference type="ARBA" id="ARBA00023012"/>
    </source>
</evidence>
<dbReference type="Pfam" id="PF23539">
    <property type="entry name" value="DUF7134"/>
    <property type="match status" value="1"/>
</dbReference>
<protein>
    <recommendedName>
        <fullName evidence="2">histidine kinase</fullName>
        <ecNumber evidence="2">2.7.13.3</ecNumber>
    </recommendedName>
</protein>
<evidence type="ECO:0000256" key="7">
    <source>
        <dbReference type="ARBA" id="ARBA00022840"/>
    </source>
</evidence>
<evidence type="ECO:0000259" key="14">
    <source>
        <dbReference type="Pfam" id="PF23539"/>
    </source>
</evidence>
<feature type="transmembrane region" description="Helical" evidence="11">
    <location>
        <begin position="176"/>
        <end position="196"/>
    </location>
</feature>
<dbReference type="Pfam" id="PF07730">
    <property type="entry name" value="HisKA_3"/>
    <property type="match status" value="1"/>
</dbReference>
<evidence type="ECO:0000256" key="11">
    <source>
        <dbReference type="SAM" id="Phobius"/>
    </source>
</evidence>
<evidence type="ECO:0000256" key="9">
    <source>
        <dbReference type="SAM" id="Coils"/>
    </source>
</evidence>
<evidence type="ECO:0000256" key="1">
    <source>
        <dbReference type="ARBA" id="ARBA00000085"/>
    </source>
</evidence>
<keyword evidence="11" id="KW-0812">Transmembrane</keyword>
<feature type="region of interest" description="Disordered" evidence="10">
    <location>
        <begin position="1"/>
        <end position="64"/>
    </location>
</feature>